<dbReference type="GO" id="GO:0016020">
    <property type="term" value="C:membrane"/>
    <property type="evidence" value="ECO:0007669"/>
    <property type="project" value="UniProtKB-ARBA"/>
</dbReference>
<dbReference type="PRINTS" id="PR00683">
    <property type="entry name" value="SPECTRINPH"/>
</dbReference>
<keyword evidence="5" id="KW-0677">Repeat</keyword>
<dbReference type="FunFam" id="2.30.29.30:FF:000024">
    <property type="entry name" value="Spectrin beta chain"/>
    <property type="match status" value="1"/>
</dbReference>
<protein>
    <recommendedName>
        <fullName evidence="9">PH domain-containing protein</fullName>
    </recommendedName>
</protein>
<feature type="region of interest" description="Disordered" evidence="8">
    <location>
        <begin position="288"/>
        <end position="329"/>
    </location>
</feature>
<keyword evidence="4" id="KW-0963">Cytoplasm</keyword>
<evidence type="ECO:0000313" key="10">
    <source>
        <dbReference type="EMBL" id="KAG5853133.1"/>
    </source>
</evidence>
<feature type="compositionally biased region" description="Basic and acidic residues" evidence="8">
    <location>
        <begin position="77"/>
        <end position="89"/>
    </location>
</feature>
<feature type="region of interest" description="Disordered" evidence="8">
    <location>
        <begin position="76"/>
        <end position="158"/>
    </location>
</feature>
<comment type="subcellular location">
    <subcellularLocation>
        <location evidence="1">Cytoplasm</location>
        <location evidence="1">Cytoskeleton</location>
    </subcellularLocation>
</comment>
<keyword evidence="11" id="KW-1185">Reference proteome</keyword>
<dbReference type="SUPFAM" id="SSF46966">
    <property type="entry name" value="Spectrin repeat"/>
    <property type="match status" value="1"/>
</dbReference>
<sequence>MEHLQILLEVLQFGRDASLAESWLAGHEPLVRAAELGANVDEVENLIKRHEAFEKIAASWDERFSLLEKLTTLEEQELQRQREEEEKARRPPTPPPAEEVVQSEAESLAHESAARTSLDQTTLNQSVSVNGVHSDQDTSQGSEPESVNGPAGSPEMPVPAAIEGLLCRKQEMEAHGKKAASRSWQNVYCVVRKGSLGFYKDSKSAISGIPYHGEVPIGLADATCEVANDYKKRKHVFKLQLSDGKEYLFQAKDEAEMSSWIQAVTSSIQTGEGGAGNHSPMGPKVLSRAMTMPPISPNSGEAGGVTMRSKEGKEGKDREKRFSFFGKKK</sequence>
<dbReference type="SUPFAM" id="SSF50729">
    <property type="entry name" value="PH domain-like"/>
    <property type="match status" value="1"/>
</dbReference>
<comment type="similarity">
    <text evidence="2">Belongs to the spectrin family.</text>
</comment>
<dbReference type="GO" id="GO:0005737">
    <property type="term" value="C:cytoplasm"/>
    <property type="evidence" value="ECO:0007669"/>
    <property type="project" value="UniProtKB-ARBA"/>
</dbReference>
<dbReference type="InterPro" id="IPR002017">
    <property type="entry name" value="Spectrin_repeat"/>
</dbReference>
<feature type="compositionally biased region" description="Polar residues" evidence="8">
    <location>
        <begin position="115"/>
        <end position="145"/>
    </location>
</feature>
<dbReference type="PROSITE" id="PS50003">
    <property type="entry name" value="PH_DOMAIN"/>
    <property type="match status" value="1"/>
</dbReference>
<reference evidence="10" key="1">
    <citation type="submission" date="2021-01" db="EMBL/GenBank/DDBJ databases">
        <title>A chromosome-scale assembly of European eel, Anguilla anguilla.</title>
        <authorList>
            <person name="Henkel C."/>
            <person name="Jong-Raadsen S.A."/>
            <person name="Dufour S."/>
            <person name="Weltzien F.-A."/>
            <person name="Palstra A.P."/>
            <person name="Pelster B."/>
            <person name="Spaink H.P."/>
            <person name="Van Den Thillart G.E."/>
            <person name="Jansen H."/>
            <person name="Zahm M."/>
            <person name="Klopp C."/>
            <person name="Cedric C."/>
            <person name="Louis A."/>
            <person name="Berthelot C."/>
            <person name="Parey E."/>
            <person name="Roest Crollius H."/>
            <person name="Montfort J."/>
            <person name="Robinson-Rechavi M."/>
            <person name="Bucao C."/>
            <person name="Bouchez O."/>
            <person name="Gislard M."/>
            <person name="Lluch J."/>
            <person name="Milhes M."/>
            <person name="Lampietro C."/>
            <person name="Lopez Roques C."/>
            <person name="Donnadieu C."/>
            <person name="Braasch I."/>
            <person name="Desvignes T."/>
            <person name="Postlethwait J."/>
            <person name="Bobe J."/>
            <person name="Guiguen Y."/>
            <person name="Dirks R."/>
        </authorList>
    </citation>
    <scope>NUCLEOTIDE SEQUENCE</scope>
    <source>
        <strain evidence="10">Tag_6206</strain>
        <tissue evidence="10">Liver</tissue>
    </source>
</reference>
<dbReference type="PANTHER" id="PTHR11915">
    <property type="entry name" value="SPECTRIN/FILAMIN RELATED CYTOSKELETAL PROTEIN"/>
    <property type="match status" value="1"/>
</dbReference>
<dbReference type="GO" id="GO:0005856">
    <property type="term" value="C:cytoskeleton"/>
    <property type="evidence" value="ECO:0007669"/>
    <property type="project" value="UniProtKB-SubCell"/>
</dbReference>
<keyword evidence="6" id="KW-0009">Actin-binding</keyword>
<keyword evidence="3" id="KW-0117">Actin capping</keyword>
<dbReference type="SMART" id="SM00233">
    <property type="entry name" value="PH"/>
    <property type="match status" value="1"/>
</dbReference>
<dbReference type="CDD" id="cd10571">
    <property type="entry name" value="PH_beta_spectrin"/>
    <property type="match status" value="1"/>
</dbReference>
<gene>
    <name evidence="10" type="ORF">ANANG_G00069850</name>
</gene>
<dbReference type="InterPro" id="IPR011993">
    <property type="entry name" value="PH-like_dom_sf"/>
</dbReference>
<comment type="caution">
    <text evidence="10">The sequence shown here is derived from an EMBL/GenBank/DDBJ whole genome shotgun (WGS) entry which is preliminary data.</text>
</comment>
<dbReference type="Gene3D" id="2.30.29.30">
    <property type="entry name" value="Pleckstrin-homology domain (PH domain)/Phosphotyrosine-binding domain (PTB)"/>
    <property type="match status" value="1"/>
</dbReference>
<evidence type="ECO:0000313" key="11">
    <source>
        <dbReference type="Proteomes" id="UP001044222"/>
    </source>
</evidence>
<evidence type="ECO:0000256" key="3">
    <source>
        <dbReference type="ARBA" id="ARBA00022467"/>
    </source>
</evidence>
<evidence type="ECO:0000256" key="1">
    <source>
        <dbReference type="ARBA" id="ARBA00004245"/>
    </source>
</evidence>
<evidence type="ECO:0000256" key="8">
    <source>
        <dbReference type="SAM" id="MobiDB-lite"/>
    </source>
</evidence>
<dbReference type="InterPro" id="IPR041681">
    <property type="entry name" value="PH_9"/>
</dbReference>
<dbReference type="GO" id="GO:0003779">
    <property type="term" value="F:actin binding"/>
    <property type="evidence" value="ECO:0007669"/>
    <property type="project" value="UniProtKB-KW"/>
</dbReference>
<proteinExistence type="inferred from homology"/>
<dbReference type="AlphaFoldDB" id="A0A9D3MUK9"/>
<name>A0A9D3MUK9_ANGAN</name>
<dbReference type="Gene3D" id="1.20.58.60">
    <property type="match status" value="1"/>
</dbReference>
<evidence type="ECO:0000256" key="4">
    <source>
        <dbReference type="ARBA" id="ARBA00022490"/>
    </source>
</evidence>
<dbReference type="GO" id="GO:0051693">
    <property type="term" value="P:actin filament capping"/>
    <property type="evidence" value="ECO:0007669"/>
    <property type="project" value="UniProtKB-KW"/>
</dbReference>
<dbReference type="Proteomes" id="UP001044222">
    <property type="component" value="Unassembled WGS sequence"/>
</dbReference>
<organism evidence="10 11">
    <name type="scientific">Anguilla anguilla</name>
    <name type="common">European freshwater eel</name>
    <name type="synonym">Muraena anguilla</name>
    <dbReference type="NCBI Taxonomy" id="7936"/>
    <lineage>
        <taxon>Eukaryota</taxon>
        <taxon>Metazoa</taxon>
        <taxon>Chordata</taxon>
        <taxon>Craniata</taxon>
        <taxon>Vertebrata</taxon>
        <taxon>Euteleostomi</taxon>
        <taxon>Actinopterygii</taxon>
        <taxon>Neopterygii</taxon>
        <taxon>Teleostei</taxon>
        <taxon>Anguilliformes</taxon>
        <taxon>Anguillidae</taxon>
        <taxon>Anguilla</taxon>
    </lineage>
</organism>
<dbReference type="GO" id="GO:0005543">
    <property type="term" value="F:phospholipid binding"/>
    <property type="evidence" value="ECO:0007669"/>
    <property type="project" value="InterPro"/>
</dbReference>
<feature type="domain" description="PH" evidence="9">
    <location>
        <begin position="159"/>
        <end position="269"/>
    </location>
</feature>
<dbReference type="Pfam" id="PF00435">
    <property type="entry name" value="Spectrin"/>
    <property type="match status" value="1"/>
</dbReference>
<evidence type="ECO:0000259" key="9">
    <source>
        <dbReference type="PROSITE" id="PS50003"/>
    </source>
</evidence>
<dbReference type="SMART" id="SM00150">
    <property type="entry name" value="SPEC"/>
    <property type="match status" value="1"/>
</dbReference>
<dbReference type="InterPro" id="IPR001605">
    <property type="entry name" value="PH_dom-spectrin-type"/>
</dbReference>
<keyword evidence="7" id="KW-0206">Cytoskeleton</keyword>
<evidence type="ECO:0000256" key="6">
    <source>
        <dbReference type="ARBA" id="ARBA00023203"/>
    </source>
</evidence>
<dbReference type="FunFam" id="1.20.58.60:FF:000011">
    <property type="entry name" value="Spectrin beta chain"/>
    <property type="match status" value="1"/>
</dbReference>
<evidence type="ECO:0000256" key="5">
    <source>
        <dbReference type="ARBA" id="ARBA00022737"/>
    </source>
</evidence>
<dbReference type="InterPro" id="IPR001849">
    <property type="entry name" value="PH_domain"/>
</dbReference>
<evidence type="ECO:0000256" key="7">
    <source>
        <dbReference type="ARBA" id="ARBA00023212"/>
    </source>
</evidence>
<feature type="compositionally biased region" description="Basic and acidic residues" evidence="8">
    <location>
        <begin position="308"/>
        <end position="322"/>
    </location>
</feature>
<dbReference type="EMBL" id="JAFIRN010000003">
    <property type="protein sequence ID" value="KAG5853133.1"/>
    <property type="molecule type" value="Genomic_DNA"/>
</dbReference>
<dbReference type="Pfam" id="PF15410">
    <property type="entry name" value="PH_9"/>
    <property type="match status" value="1"/>
</dbReference>
<dbReference type="InterPro" id="IPR018159">
    <property type="entry name" value="Spectrin/alpha-actinin"/>
</dbReference>
<evidence type="ECO:0000256" key="2">
    <source>
        <dbReference type="ARBA" id="ARBA00006826"/>
    </source>
</evidence>
<accession>A0A9D3MUK9</accession>